<evidence type="ECO:0000256" key="1">
    <source>
        <dbReference type="SAM" id="MobiDB-lite"/>
    </source>
</evidence>
<sequence length="68" mass="7659">MSRSHQGRVSLPRKIEPTESMNRPTCASISPPSSAVFFGCLIRARAVRALYRVLGVRMTSWDESTLRH</sequence>
<protein>
    <submittedName>
        <fullName evidence="2">Uncharacterized protein</fullName>
    </submittedName>
</protein>
<evidence type="ECO:0000313" key="3">
    <source>
        <dbReference type="Proteomes" id="UP000324897"/>
    </source>
</evidence>
<feature type="region of interest" description="Disordered" evidence="1">
    <location>
        <begin position="1"/>
        <end position="26"/>
    </location>
</feature>
<comment type="caution">
    <text evidence="2">The sequence shown here is derived from an EMBL/GenBank/DDBJ whole genome shotgun (WGS) entry which is preliminary data.</text>
</comment>
<reference evidence="2 3" key="1">
    <citation type="journal article" date="2019" name="Sci. Rep.">
        <title>A high-quality genome of Eragrostis curvula grass provides insights into Poaceae evolution and supports new strategies to enhance forage quality.</title>
        <authorList>
            <person name="Carballo J."/>
            <person name="Santos B.A.C.M."/>
            <person name="Zappacosta D."/>
            <person name="Garbus I."/>
            <person name="Selva J.P."/>
            <person name="Gallo C.A."/>
            <person name="Diaz A."/>
            <person name="Albertini E."/>
            <person name="Caccamo M."/>
            <person name="Echenique V."/>
        </authorList>
    </citation>
    <scope>NUCLEOTIDE SEQUENCE [LARGE SCALE GENOMIC DNA]</scope>
    <source>
        <strain evidence="3">cv. Victoria</strain>
        <tissue evidence="2">Leaf</tissue>
    </source>
</reference>
<name>A0A5J9SJY1_9POAL</name>
<dbReference type="AlphaFoldDB" id="A0A5J9SJY1"/>
<keyword evidence="3" id="KW-1185">Reference proteome</keyword>
<evidence type="ECO:0000313" key="2">
    <source>
        <dbReference type="EMBL" id="TVT99273.1"/>
    </source>
</evidence>
<proteinExistence type="predicted"/>
<feature type="non-terminal residue" evidence="2">
    <location>
        <position position="1"/>
    </location>
</feature>
<organism evidence="2 3">
    <name type="scientific">Eragrostis curvula</name>
    <name type="common">weeping love grass</name>
    <dbReference type="NCBI Taxonomy" id="38414"/>
    <lineage>
        <taxon>Eukaryota</taxon>
        <taxon>Viridiplantae</taxon>
        <taxon>Streptophyta</taxon>
        <taxon>Embryophyta</taxon>
        <taxon>Tracheophyta</taxon>
        <taxon>Spermatophyta</taxon>
        <taxon>Magnoliopsida</taxon>
        <taxon>Liliopsida</taxon>
        <taxon>Poales</taxon>
        <taxon>Poaceae</taxon>
        <taxon>PACMAD clade</taxon>
        <taxon>Chloridoideae</taxon>
        <taxon>Eragrostideae</taxon>
        <taxon>Eragrostidinae</taxon>
        <taxon>Eragrostis</taxon>
    </lineage>
</organism>
<dbReference type="EMBL" id="RWGY01000736">
    <property type="protein sequence ID" value="TVT99273.1"/>
    <property type="molecule type" value="Genomic_DNA"/>
</dbReference>
<gene>
    <name evidence="2" type="ORF">EJB05_55372</name>
</gene>
<dbReference type="Gramene" id="TVT99273">
    <property type="protein sequence ID" value="TVT99273"/>
    <property type="gene ID" value="EJB05_55372"/>
</dbReference>
<dbReference type="Proteomes" id="UP000324897">
    <property type="component" value="Unassembled WGS sequence"/>
</dbReference>
<accession>A0A5J9SJY1</accession>